<dbReference type="Pfam" id="PF13181">
    <property type="entry name" value="TPR_8"/>
    <property type="match status" value="2"/>
</dbReference>
<dbReference type="PANTHER" id="PTHR44858:SF1">
    <property type="entry name" value="UDP-N-ACETYLGLUCOSAMINE--PEPTIDE N-ACETYLGLUCOSAMINYLTRANSFERASE SPINDLY-RELATED"/>
    <property type="match status" value="1"/>
</dbReference>
<evidence type="ECO:0000256" key="3">
    <source>
        <dbReference type="PROSITE-ProRule" id="PRU00339"/>
    </source>
</evidence>
<dbReference type="Gene3D" id="1.25.40.10">
    <property type="entry name" value="Tetratricopeptide repeat domain"/>
    <property type="match status" value="4"/>
</dbReference>
<dbReference type="InterPro" id="IPR011990">
    <property type="entry name" value="TPR-like_helical_dom_sf"/>
</dbReference>
<dbReference type="PANTHER" id="PTHR44858">
    <property type="entry name" value="TETRATRICOPEPTIDE REPEAT PROTEIN 6"/>
    <property type="match status" value="1"/>
</dbReference>
<keyword evidence="4" id="KW-0732">Signal</keyword>
<dbReference type="SMART" id="SM00028">
    <property type="entry name" value="TPR"/>
    <property type="match status" value="10"/>
</dbReference>
<keyword evidence="6" id="KW-1185">Reference proteome</keyword>
<gene>
    <name evidence="5" type="ORF">SAMN05216283_101345</name>
</gene>
<dbReference type="PROSITE" id="PS51257">
    <property type="entry name" value="PROKAR_LIPOPROTEIN"/>
    <property type="match status" value="1"/>
</dbReference>
<dbReference type="Pfam" id="PF13432">
    <property type="entry name" value="TPR_16"/>
    <property type="match status" value="1"/>
</dbReference>
<dbReference type="EMBL" id="FONW01000001">
    <property type="protein sequence ID" value="SFE52676.1"/>
    <property type="molecule type" value="Genomic_DNA"/>
</dbReference>
<organism evidence="5 6">
    <name type="scientific">Sunxiuqinia elliptica</name>
    <dbReference type="NCBI Taxonomy" id="655355"/>
    <lineage>
        <taxon>Bacteria</taxon>
        <taxon>Pseudomonadati</taxon>
        <taxon>Bacteroidota</taxon>
        <taxon>Bacteroidia</taxon>
        <taxon>Marinilabiliales</taxon>
        <taxon>Prolixibacteraceae</taxon>
        <taxon>Sunxiuqinia</taxon>
    </lineage>
</organism>
<dbReference type="Proteomes" id="UP000198964">
    <property type="component" value="Unassembled WGS sequence"/>
</dbReference>
<evidence type="ECO:0000256" key="1">
    <source>
        <dbReference type="ARBA" id="ARBA00022737"/>
    </source>
</evidence>
<dbReference type="STRING" id="655355.SAMN05216283_101345"/>
<dbReference type="AlphaFoldDB" id="A0A1I2B9A9"/>
<feature type="repeat" description="TPR" evidence="3">
    <location>
        <begin position="52"/>
        <end position="85"/>
    </location>
</feature>
<feature type="repeat" description="TPR" evidence="3">
    <location>
        <begin position="435"/>
        <end position="468"/>
    </location>
</feature>
<keyword evidence="1" id="KW-0677">Repeat</keyword>
<name>A0A1I2B9A9_9BACT</name>
<dbReference type="SUPFAM" id="SSF48452">
    <property type="entry name" value="TPR-like"/>
    <property type="match status" value="2"/>
</dbReference>
<proteinExistence type="predicted"/>
<evidence type="ECO:0000256" key="4">
    <source>
        <dbReference type="SAM" id="SignalP"/>
    </source>
</evidence>
<keyword evidence="2 3" id="KW-0802">TPR repeat</keyword>
<feature type="chain" id="PRO_5011755992" evidence="4">
    <location>
        <begin position="24"/>
        <end position="590"/>
    </location>
</feature>
<reference evidence="5 6" key="1">
    <citation type="submission" date="2016-10" db="EMBL/GenBank/DDBJ databases">
        <authorList>
            <person name="de Groot N.N."/>
        </authorList>
    </citation>
    <scope>NUCLEOTIDE SEQUENCE [LARGE SCALE GENOMIC DNA]</scope>
    <source>
        <strain evidence="5 6">CGMCC 1.9156</strain>
    </source>
</reference>
<feature type="repeat" description="TPR" evidence="3">
    <location>
        <begin position="222"/>
        <end position="255"/>
    </location>
</feature>
<feature type="signal peptide" evidence="4">
    <location>
        <begin position="1"/>
        <end position="23"/>
    </location>
</feature>
<dbReference type="Pfam" id="PF13431">
    <property type="entry name" value="TPR_17"/>
    <property type="match status" value="1"/>
</dbReference>
<dbReference type="PROSITE" id="PS50005">
    <property type="entry name" value="TPR"/>
    <property type="match status" value="3"/>
</dbReference>
<protein>
    <submittedName>
        <fullName evidence="5">Tetratricopeptide repeat-containing protein</fullName>
    </submittedName>
</protein>
<evidence type="ECO:0000256" key="2">
    <source>
        <dbReference type="ARBA" id="ARBA00022803"/>
    </source>
</evidence>
<dbReference type="RefSeq" id="WP_093918092.1">
    <property type="nucleotide sequence ID" value="NZ_FONW01000001.1"/>
</dbReference>
<sequence length="590" mass="68171">MTLKQRTYFVLLAVLLASCSASQKQLVKTDKPVEEELTSAEKALSEEEANELEYLFIEGLKQKKLGKIQNAVSIFSRCLEIDPNSSAAMYEMASIHYANKDLTSASLLLEKAISLNAENPWYKLMLAEIYRQREQFNEAADLYTHLSEQEPENLEYLYYKAVLLGMAEKYPEAIAAYDQLEKKTGLNEQIAVAKQQLFVAWDKPEKAFDEIHKLIDSNPQEPQYYGLLAELYQQQGDSVNALKNYNKILDIDPDNGFVHFSLASYYVEHNDSSKAFEHVKKAFASDQLDAETKMQYYMMQTANPEASEWSEDQVSELLGILSKTHPDDNRIYRLYAESLISQGKIEEARGYLRQYLETDQDNFVVWQQLLFINNDLMDFDNLYKDSKEAIELFPNQAVLYALNAVASLQLKKYEEALQTIEDGEIYVLDNQALKIQFELYRAEANYNLDQVEEAFKAFDKVIKLDPENYMAMNNYAYYLSIRGEQLEKAERMSGKVVQSNPDNATYLDTYAWVLFKRKNYQLAKFYIESAINSEEAESGVMFEHYGDILYMLGEKEKAVENWKKAQLLGEGTEVLEQKIKESRYIENLTP</sequence>
<dbReference type="InterPro" id="IPR050498">
    <property type="entry name" value="Ycf3"/>
</dbReference>
<dbReference type="InterPro" id="IPR019734">
    <property type="entry name" value="TPR_rpt"/>
</dbReference>
<evidence type="ECO:0000313" key="5">
    <source>
        <dbReference type="EMBL" id="SFE52676.1"/>
    </source>
</evidence>
<evidence type="ECO:0000313" key="6">
    <source>
        <dbReference type="Proteomes" id="UP000198964"/>
    </source>
</evidence>
<dbReference type="Pfam" id="PF12895">
    <property type="entry name" value="ANAPC3"/>
    <property type="match status" value="1"/>
</dbReference>
<accession>A0A1I2B9A9</accession>